<sequence length="203" mass="23241">MPLSARTVPDRTIMMANQVEEMQVKDIYAPPFFSLALDESTDFTHPNKCSLNTANLSYIPGVSVRDFEAEVADLKASDIWVNKFKSLNEDLERIARQKAELASKHMWTEIKILQPEDQLIIKTWNALPVTYHTLQRVSNAVLTMFGSTYACEQSFSHLKNIKSNLRSRLTDERLHARMKLNLTKYQPDYKPSANPCSTRSCIN</sequence>
<reference evidence="2 3" key="1">
    <citation type="submission" date="2019-08" db="EMBL/GenBank/DDBJ databases">
        <title>A chromosome-level genome assembly, high-density linkage maps, and genome scans reveal the genomic architecture of hybrid incompatibilities underlying speciation via character displacement in darters (Percidae: Etheostominae).</title>
        <authorList>
            <person name="Moran R.L."/>
            <person name="Catchen J.M."/>
            <person name="Fuller R.C."/>
        </authorList>
    </citation>
    <scope>NUCLEOTIDE SEQUENCE [LARGE SCALE GENOMIC DNA]</scope>
    <source>
        <strain evidence="2">EspeVRDwgs_2016</strain>
        <tissue evidence="2">Muscle</tissue>
    </source>
</reference>
<accession>A0A5J5DFA2</accession>
<proteinExistence type="predicted"/>
<name>A0A5J5DFA2_9PERO</name>
<feature type="domain" description="HAT C-terminal dimerisation" evidence="1">
    <location>
        <begin position="109"/>
        <end position="178"/>
    </location>
</feature>
<dbReference type="AlphaFoldDB" id="A0A5J5DFA2"/>
<dbReference type="PANTHER" id="PTHR45913">
    <property type="entry name" value="EPM2A-INTERACTING PROTEIN 1"/>
    <property type="match status" value="1"/>
</dbReference>
<dbReference type="PANTHER" id="PTHR45913:SF10">
    <property type="entry name" value="DUF4371 DOMAIN-CONTAINING PROTEIN"/>
    <property type="match status" value="1"/>
</dbReference>
<evidence type="ECO:0000259" key="1">
    <source>
        <dbReference type="Pfam" id="PF05699"/>
    </source>
</evidence>
<evidence type="ECO:0000313" key="3">
    <source>
        <dbReference type="Proteomes" id="UP000327493"/>
    </source>
</evidence>
<dbReference type="Proteomes" id="UP000327493">
    <property type="component" value="Chromosome 6"/>
</dbReference>
<keyword evidence="3" id="KW-1185">Reference proteome</keyword>
<comment type="caution">
    <text evidence="2">The sequence shown here is derived from an EMBL/GenBank/DDBJ whole genome shotgun (WGS) entry which is preliminary data.</text>
</comment>
<dbReference type="EMBL" id="VOFY01000006">
    <property type="protein sequence ID" value="KAA8592004.1"/>
    <property type="molecule type" value="Genomic_DNA"/>
</dbReference>
<protein>
    <recommendedName>
        <fullName evidence="1">HAT C-terminal dimerisation domain-containing protein</fullName>
    </recommendedName>
</protein>
<dbReference type="Pfam" id="PF05699">
    <property type="entry name" value="Dimer_Tnp_hAT"/>
    <property type="match status" value="1"/>
</dbReference>
<dbReference type="InterPro" id="IPR012337">
    <property type="entry name" value="RNaseH-like_sf"/>
</dbReference>
<dbReference type="SUPFAM" id="SSF53098">
    <property type="entry name" value="Ribonuclease H-like"/>
    <property type="match status" value="1"/>
</dbReference>
<gene>
    <name evidence="2" type="ORF">FQN60_017378</name>
</gene>
<organism evidence="2 3">
    <name type="scientific">Etheostoma spectabile</name>
    <name type="common">orangethroat darter</name>
    <dbReference type="NCBI Taxonomy" id="54343"/>
    <lineage>
        <taxon>Eukaryota</taxon>
        <taxon>Metazoa</taxon>
        <taxon>Chordata</taxon>
        <taxon>Craniata</taxon>
        <taxon>Vertebrata</taxon>
        <taxon>Euteleostomi</taxon>
        <taxon>Actinopterygii</taxon>
        <taxon>Neopterygii</taxon>
        <taxon>Teleostei</taxon>
        <taxon>Neoteleostei</taxon>
        <taxon>Acanthomorphata</taxon>
        <taxon>Eupercaria</taxon>
        <taxon>Perciformes</taxon>
        <taxon>Percoidei</taxon>
        <taxon>Percidae</taxon>
        <taxon>Etheostomatinae</taxon>
        <taxon>Etheostoma</taxon>
    </lineage>
</organism>
<evidence type="ECO:0000313" key="2">
    <source>
        <dbReference type="EMBL" id="KAA8592004.1"/>
    </source>
</evidence>
<dbReference type="InterPro" id="IPR008906">
    <property type="entry name" value="HATC_C_dom"/>
</dbReference>
<feature type="non-terminal residue" evidence="2">
    <location>
        <position position="203"/>
    </location>
</feature>
<dbReference type="GO" id="GO:0046983">
    <property type="term" value="F:protein dimerization activity"/>
    <property type="evidence" value="ECO:0007669"/>
    <property type="project" value="InterPro"/>
</dbReference>